<dbReference type="OrthoDB" id="2381403at2"/>
<dbReference type="RefSeq" id="WP_144990801.1">
    <property type="nucleotide sequence ID" value="NZ_VNJK01000001.1"/>
</dbReference>
<evidence type="ECO:0000313" key="1">
    <source>
        <dbReference type="EMBL" id="TVX93883.1"/>
    </source>
</evidence>
<proteinExistence type="predicted"/>
<dbReference type="PROSITE" id="PS51257">
    <property type="entry name" value="PROKAR_LIPOPROTEIN"/>
    <property type="match status" value="1"/>
</dbReference>
<comment type="caution">
    <text evidence="1">The sequence shown here is derived from an EMBL/GenBank/DDBJ whole genome shotgun (WGS) entry which is preliminary data.</text>
</comment>
<sequence>MKKWLVIAVMAVALVGCTRDTEQVESLPLTFSISDTTLETGNNKVGWFFNQPVEYFYNKAMKVVATHERTDHSVVLLDDHEMVYHSPDNTANRTLVPSMINLPDVGRWKLDLYVDDVSYGHIMVDVEQYEGRTLPVAQLIWAEQYK</sequence>
<reference evidence="1 2" key="1">
    <citation type="submission" date="2019-07" db="EMBL/GenBank/DDBJ databases">
        <authorList>
            <person name="Kim J."/>
        </authorList>
    </citation>
    <scope>NUCLEOTIDE SEQUENCE [LARGE SCALE GENOMIC DNA]</scope>
    <source>
        <strain evidence="1 2">N4</strain>
    </source>
</reference>
<organism evidence="1 2">
    <name type="scientific">Paenibacillus agilis</name>
    <dbReference type="NCBI Taxonomy" id="3020863"/>
    <lineage>
        <taxon>Bacteria</taxon>
        <taxon>Bacillati</taxon>
        <taxon>Bacillota</taxon>
        <taxon>Bacilli</taxon>
        <taxon>Bacillales</taxon>
        <taxon>Paenibacillaceae</taxon>
        <taxon>Paenibacillus</taxon>
    </lineage>
</organism>
<protein>
    <recommendedName>
        <fullName evidence="3">DUF4871 domain-containing protein</fullName>
    </recommendedName>
</protein>
<dbReference type="Gene3D" id="2.60.40.3830">
    <property type="match status" value="1"/>
</dbReference>
<accession>A0A559J211</accession>
<gene>
    <name evidence="1" type="ORF">FPZ44_12960</name>
</gene>
<keyword evidence="2" id="KW-1185">Reference proteome</keyword>
<evidence type="ECO:0000313" key="2">
    <source>
        <dbReference type="Proteomes" id="UP000318102"/>
    </source>
</evidence>
<dbReference type="AlphaFoldDB" id="A0A559J211"/>
<dbReference type="Proteomes" id="UP000318102">
    <property type="component" value="Unassembled WGS sequence"/>
</dbReference>
<name>A0A559J211_9BACL</name>
<evidence type="ECO:0008006" key="3">
    <source>
        <dbReference type="Google" id="ProtNLM"/>
    </source>
</evidence>
<dbReference type="EMBL" id="VNJK01000001">
    <property type="protein sequence ID" value="TVX93883.1"/>
    <property type="molecule type" value="Genomic_DNA"/>
</dbReference>